<keyword evidence="1" id="KW-1133">Transmembrane helix</keyword>
<name>A0A8S5T9E5_9CAUD</name>
<reference evidence="2" key="1">
    <citation type="journal article" date="2021" name="Proc. Natl. Acad. Sci. U.S.A.">
        <title>A Catalog of Tens of Thousands of Viruses from Human Metagenomes Reveals Hidden Associations with Chronic Diseases.</title>
        <authorList>
            <person name="Tisza M.J."/>
            <person name="Buck C.B."/>
        </authorList>
    </citation>
    <scope>NUCLEOTIDE SEQUENCE</scope>
    <source>
        <strain evidence="2">CtmIh35</strain>
    </source>
</reference>
<protein>
    <submittedName>
        <fullName evidence="2">Uncharacterized protein</fullName>
    </submittedName>
</protein>
<organism evidence="2">
    <name type="scientific">Siphoviridae sp. ctmIh35</name>
    <dbReference type="NCBI Taxonomy" id="2827932"/>
    <lineage>
        <taxon>Viruses</taxon>
        <taxon>Duplodnaviria</taxon>
        <taxon>Heunggongvirae</taxon>
        <taxon>Uroviricota</taxon>
        <taxon>Caudoviricetes</taxon>
    </lineage>
</organism>
<accession>A0A8S5T9E5</accession>
<keyword evidence="1" id="KW-0472">Membrane</keyword>
<sequence length="52" mass="5818">MIASYEYPRLGELIVTAFSVTWTVFAILAFSELSSAAISARIGTFKSFFRHL</sequence>
<evidence type="ECO:0000256" key="1">
    <source>
        <dbReference type="SAM" id="Phobius"/>
    </source>
</evidence>
<dbReference type="EMBL" id="BK032772">
    <property type="protein sequence ID" value="DAF59599.1"/>
    <property type="molecule type" value="Genomic_DNA"/>
</dbReference>
<evidence type="ECO:0000313" key="2">
    <source>
        <dbReference type="EMBL" id="DAF59599.1"/>
    </source>
</evidence>
<feature type="transmembrane region" description="Helical" evidence="1">
    <location>
        <begin position="13"/>
        <end position="31"/>
    </location>
</feature>
<proteinExistence type="predicted"/>
<keyword evidence="1" id="KW-0812">Transmembrane</keyword>